<keyword evidence="16" id="KW-1185">Reference proteome</keyword>
<keyword evidence="15" id="KW-0675">Receptor</keyword>
<reference evidence="16" key="1">
    <citation type="journal article" date="2019" name="Int. J. Syst. Evol. Microbiol.">
        <title>The Global Catalogue of Microorganisms (GCM) 10K type strain sequencing project: providing services to taxonomists for standard genome sequencing and annotation.</title>
        <authorList>
            <consortium name="The Broad Institute Genomics Platform"/>
            <consortium name="The Broad Institute Genome Sequencing Center for Infectious Disease"/>
            <person name="Wu L."/>
            <person name="Ma J."/>
        </authorList>
    </citation>
    <scope>NUCLEOTIDE SEQUENCE [LARGE SCALE GENOMIC DNA]</scope>
    <source>
        <strain evidence="16">KCTC 52606</strain>
    </source>
</reference>
<dbReference type="PANTHER" id="PTHR32552">
    <property type="entry name" value="FERRICHROME IRON RECEPTOR-RELATED"/>
    <property type="match status" value="1"/>
</dbReference>
<evidence type="ECO:0000256" key="10">
    <source>
        <dbReference type="ARBA" id="ARBA00023237"/>
    </source>
</evidence>
<dbReference type="Proteomes" id="UP001595378">
    <property type="component" value="Unassembled WGS sequence"/>
</dbReference>
<dbReference type="Pfam" id="PF00593">
    <property type="entry name" value="TonB_dep_Rec_b-barrel"/>
    <property type="match status" value="1"/>
</dbReference>
<feature type="domain" description="TonB-dependent receptor plug" evidence="14">
    <location>
        <begin position="166"/>
        <end position="255"/>
    </location>
</feature>
<dbReference type="PANTHER" id="PTHR32552:SF81">
    <property type="entry name" value="TONB-DEPENDENT OUTER MEMBRANE RECEPTOR"/>
    <property type="match status" value="1"/>
</dbReference>
<keyword evidence="12" id="KW-0732">Signal</keyword>
<comment type="caution">
    <text evidence="15">The sequence shown here is derived from an EMBL/GenBank/DDBJ whole genome shotgun (WGS) entry which is preliminary data.</text>
</comment>
<feature type="signal peptide" evidence="12">
    <location>
        <begin position="1"/>
        <end position="25"/>
    </location>
</feature>
<evidence type="ECO:0000256" key="4">
    <source>
        <dbReference type="ARBA" id="ARBA00022496"/>
    </source>
</evidence>
<evidence type="ECO:0000313" key="15">
    <source>
        <dbReference type="EMBL" id="MFC3099866.1"/>
    </source>
</evidence>
<dbReference type="InterPro" id="IPR036942">
    <property type="entry name" value="Beta-barrel_TonB_sf"/>
</dbReference>
<evidence type="ECO:0000256" key="9">
    <source>
        <dbReference type="ARBA" id="ARBA00023136"/>
    </source>
</evidence>
<sequence length="794" mass="84662">MARALNPLCSLVALTMLAGAGPAFARPVLVDSPAGQAGRAAIALARQTGGSIVIADRALAERRVPAIRGRMEPHEAARRLAQASGGRLVRAGDGAWRIIPTAPTAPLRAIAAPSSPVRSAPQPFEGPPAEAEPGQILVTASKRDLSLDQYAGQASFLPGEELIFGGVGGTERIMQRLPTLSSTHLGSGRNKLFIRGIADSSFTGPTQATVGQYLGDLRLTYNAPDPDLRLSDMELVEVLEGPQGTLYGSGSMGGIIRMVPNAPELGVTYGAAILGASQTWHGAAGADANLVLNLPFLVDDAAFRVSLDMASEGGYIDKPLLGRRDVNRTQILGGRATLRYEIAPDWTVDLMGVAQSTRAQDSQYADRDGPPLERSSAVEEGADADYAQGQLVLSGRLGEVRLRSTTGIVGQQLEEHYEATMPGGPPRRFVQMNDTSMVANETRLWQPLENRFGWVLGLSYTHNTTQLTRALEGEGQRAATTGVTNAVREFTTYGEVSALLFDGLVASAGGRFTHARLGGEGEDVAPQLLAQIAGITAARRETAFLPAASLLARLTPETQLYIRYQQGFRPGGLAIEGQLVRRFRNDRNSTFELGLRHGVPGSSPFEMAASLSYTTWRDIQADFIDAGGFPSTANIGDGEVWTASFNAGWRVTRDLRVDAGVTYNDSRVDEPRPEFSTLRLTEVPNVARVAGRVGVEYGGRLDNGWDITARGWAGYVGKSRLGIGPELGDPQGNYLDSGLTLRVGRPDLGLTLGVTNLADEVGNRFALGTPFATGRDQITPLRPRTVRLGLDASF</sequence>
<dbReference type="Pfam" id="PF07715">
    <property type="entry name" value="Plug"/>
    <property type="match status" value="1"/>
</dbReference>
<dbReference type="Gene3D" id="3.55.50.30">
    <property type="match status" value="1"/>
</dbReference>
<dbReference type="Gene3D" id="2.40.170.20">
    <property type="entry name" value="TonB-dependent receptor, beta-barrel domain"/>
    <property type="match status" value="1"/>
</dbReference>
<name>A0ABV7EDB9_9SPHN</name>
<accession>A0ABV7EDB9</accession>
<dbReference type="RefSeq" id="WP_336918578.1">
    <property type="nucleotide sequence ID" value="NZ_JBANRN010000005.1"/>
</dbReference>
<keyword evidence="7" id="KW-0406">Ion transport</keyword>
<evidence type="ECO:0000256" key="7">
    <source>
        <dbReference type="ARBA" id="ARBA00023065"/>
    </source>
</evidence>
<comment type="subcellular location">
    <subcellularLocation>
        <location evidence="1">Cell outer membrane</location>
        <topology evidence="1">Multi-pass membrane protein</topology>
    </subcellularLocation>
</comment>
<evidence type="ECO:0000256" key="5">
    <source>
        <dbReference type="ARBA" id="ARBA00022692"/>
    </source>
</evidence>
<comment type="similarity">
    <text evidence="11">Belongs to the TonB-dependent receptor family.</text>
</comment>
<keyword evidence="6" id="KW-0408">Iron</keyword>
<evidence type="ECO:0000256" key="6">
    <source>
        <dbReference type="ARBA" id="ARBA00023004"/>
    </source>
</evidence>
<evidence type="ECO:0000259" key="13">
    <source>
        <dbReference type="Pfam" id="PF00593"/>
    </source>
</evidence>
<keyword evidence="8 11" id="KW-0798">TonB box</keyword>
<keyword evidence="2" id="KW-0813">Transport</keyword>
<feature type="chain" id="PRO_5045887750" evidence="12">
    <location>
        <begin position="26"/>
        <end position="794"/>
    </location>
</feature>
<evidence type="ECO:0000256" key="2">
    <source>
        <dbReference type="ARBA" id="ARBA00022448"/>
    </source>
</evidence>
<gene>
    <name evidence="15" type="ORF">ACFODK_03065</name>
</gene>
<evidence type="ECO:0000313" key="16">
    <source>
        <dbReference type="Proteomes" id="UP001595378"/>
    </source>
</evidence>
<evidence type="ECO:0000256" key="12">
    <source>
        <dbReference type="SAM" id="SignalP"/>
    </source>
</evidence>
<proteinExistence type="inferred from homology"/>
<evidence type="ECO:0000256" key="3">
    <source>
        <dbReference type="ARBA" id="ARBA00022452"/>
    </source>
</evidence>
<evidence type="ECO:0000259" key="14">
    <source>
        <dbReference type="Pfam" id="PF07715"/>
    </source>
</evidence>
<dbReference type="SUPFAM" id="SSF56935">
    <property type="entry name" value="Porins"/>
    <property type="match status" value="1"/>
</dbReference>
<evidence type="ECO:0000256" key="8">
    <source>
        <dbReference type="ARBA" id="ARBA00023077"/>
    </source>
</evidence>
<dbReference type="InterPro" id="IPR039426">
    <property type="entry name" value="TonB-dep_rcpt-like"/>
</dbReference>
<feature type="domain" description="TonB-dependent receptor-like beta-barrel" evidence="13">
    <location>
        <begin position="314"/>
        <end position="757"/>
    </location>
</feature>
<keyword evidence="5" id="KW-0812">Transmembrane</keyword>
<protein>
    <submittedName>
        <fullName evidence="15">TonB-dependent receptor domain-containing protein</fullName>
    </submittedName>
</protein>
<keyword evidence="9 11" id="KW-0472">Membrane</keyword>
<dbReference type="EMBL" id="JBHRSU010000003">
    <property type="protein sequence ID" value="MFC3099866.1"/>
    <property type="molecule type" value="Genomic_DNA"/>
</dbReference>
<keyword evidence="10" id="KW-0998">Cell outer membrane</keyword>
<dbReference type="InterPro" id="IPR000531">
    <property type="entry name" value="Beta-barrel_TonB"/>
</dbReference>
<dbReference type="InterPro" id="IPR012910">
    <property type="entry name" value="Plug_dom"/>
</dbReference>
<keyword evidence="3" id="KW-1134">Transmembrane beta strand</keyword>
<evidence type="ECO:0000256" key="11">
    <source>
        <dbReference type="RuleBase" id="RU003357"/>
    </source>
</evidence>
<keyword evidence="4" id="KW-0410">Iron transport</keyword>
<organism evidence="15 16">
    <name type="scientific">Alteraurantiacibacter lauratis</name>
    <dbReference type="NCBI Taxonomy" id="2054627"/>
    <lineage>
        <taxon>Bacteria</taxon>
        <taxon>Pseudomonadati</taxon>
        <taxon>Pseudomonadota</taxon>
        <taxon>Alphaproteobacteria</taxon>
        <taxon>Sphingomonadales</taxon>
        <taxon>Erythrobacteraceae</taxon>
        <taxon>Alteraurantiacibacter</taxon>
    </lineage>
</organism>
<evidence type="ECO:0000256" key="1">
    <source>
        <dbReference type="ARBA" id="ARBA00004571"/>
    </source>
</evidence>